<feature type="compositionally biased region" description="Basic and acidic residues" evidence="1">
    <location>
        <begin position="27"/>
        <end position="39"/>
    </location>
</feature>
<protein>
    <submittedName>
        <fullName evidence="3">Uncharacterized protein</fullName>
    </submittedName>
</protein>
<dbReference type="AlphaFoldDB" id="U1NCH5"/>
<gene>
    <name evidence="2" type="ORF">J07HQW2_00595</name>
    <name evidence="3" type="ORF">J07HQW2_00797</name>
</gene>
<evidence type="ECO:0000313" key="4">
    <source>
        <dbReference type="Proteomes" id="UP000030710"/>
    </source>
</evidence>
<dbReference type="Proteomes" id="UP000030710">
    <property type="component" value="Unassembled WGS sequence"/>
</dbReference>
<proteinExistence type="predicted"/>
<dbReference type="STRING" id="1238425.J07HQW2_00595"/>
<dbReference type="EMBL" id="KE356561">
    <property type="protein sequence ID" value="ERG94161.1"/>
    <property type="molecule type" value="Genomic_DNA"/>
</dbReference>
<reference evidence="3 4" key="1">
    <citation type="journal article" date="2013" name="PLoS ONE">
        <title>Assembly-driven community genomics of a hypersaline microbial ecosystem.</title>
        <authorList>
            <person name="Podell S."/>
            <person name="Ugalde J.A."/>
            <person name="Narasingarao P."/>
            <person name="Banfield J.F."/>
            <person name="Heidelberg K.B."/>
            <person name="Allen E.E."/>
        </authorList>
    </citation>
    <scope>NUCLEOTIDE SEQUENCE [LARGE SCALE GENOMIC DNA]</scope>
    <source>
        <strain evidence="4">J07HQW2</strain>
    </source>
</reference>
<dbReference type="HOGENOM" id="CLU_3302675_0_0_2"/>
<organism evidence="3 4">
    <name type="scientific">Haloquadratum walsbyi J07HQW2</name>
    <dbReference type="NCBI Taxonomy" id="1238425"/>
    <lineage>
        <taxon>Archaea</taxon>
        <taxon>Methanobacteriati</taxon>
        <taxon>Methanobacteriota</taxon>
        <taxon>Stenosarchaea group</taxon>
        <taxon>Halobacteria</taxon>
        <taxon>Halobacteriales</taxon>
        <taxon>Haloferacaceae</taxon>
        <taxon>Haloquadratum</taxon>
    </lineage>
</organism>
<feature type="region of interest" description="Disordered" evidence="1">
    <location>
        <begin position="1"/>
        <end position="39"/>
    </location>
</feature>
<evidence type="ECO:0000313" key="3">
    <source>
        <dbReference type="EMBL" id="ERG94363.1"/>
    </source>
</evidence>
<name>U1NCH5_9EURY</name>
<evidence type="ECO:0000256" key="1">
    <source>
        <dbReference type="SAM" id="MobiDB-lite"/>
    </source>
</evidence>
<feature type="compositionally biased region" description="Basic and acidic residues" evidence="1">
    <location>
        <begin position="1"/>
        <end position="17"/>
    </location>
</feature>
<evidence type="ECO:0000313" key="2">
    <source>
        <dbReference type="EMBL" id="ERG94161.1"/>
    </source>
</evidence>
<sequence length="39" mass="4430">MFESSHHDKTSIKETARVPRPTVGGGEARHNDEFNKLHI</sequence>
<dbReference type="EMBL" id="KE356561">
    <property type="protein sequence ID" value="ERG94363.1"/>
    <property type="molecule type" value="Genomic_DNA"/>
</dbReference>
<accession>U1NCH5</accession>